<proteinExistence type="predicted"/>
<protein>
    <submittedName>
        <fullName evidence="1">Uncharacterized protein</fullName>
    </submittedName>
</protein>
<comment type="caution">
    <text evidence="1">The sequence shown here is derived from an EMBL/GenBank/DDBJ whole genome shotgun (WGS) entry which is preliminary data.</text>
</comment>
<sequence length="258" mass="27536">MSFRIVTGRIALGSALLVTATAGIYTALVYRRISAADGRRITSQDQVADSFQGSATIRQLVNPRGHAAWGDSRSITLTIPRGQGVSDEAILAQFVKGFFGGRVFAPERVGLGLFRPSVGPFNGLEPASTPQQVWDASQLSDRTLPPLHTILFGCFQVAAIQLASRDDKGSAPESSVDVVYGSGQAQFAGCHRFSVVQEAPRGDDADTTARLCLACVTCNPTVDRPLTPSVVWSFHKAYAMLLFRDAVAGVKAFTNGVF</sequence>
<dbReference type="EMBL" id="PKSG01000003">
    <property type="protein sequence ID" value="POR39760.1"/>
    <property type="molecule type" value="Genomic_DNA"/>
</dbReference>
<dbReference type="Proteomes" id="UP000237481">
    <property type="component" value="Unassembled WGS sequence"/>
</dbReference>
<dbReference type="OrthoDB" id="3354680at2759"/>
<dbReference type="STRING" id="94208.A0A2S4LBD7"/>
<name>A0A2S4LBD7_9HYPO</name>
<reference evidence="1 2" key="1">
    <citation type="submission" date="2018-01" db="EMBL/GenBank/DDBJ databases">
        <title>Harnessing the power of phylogenomics to disentangle the directionality and signatures of interkingdom host jumping in the parasitic fungal genus Tolypocladium.</title>
        <authorList>
            <person name="Quandt C.A."/>
            <person name="Patterson W."/>
            <person name="Spatafora J.W."/>
        </authorList>
    </citation>
    <scope>NUCLEOTIDE SEQUENCE [LARGE SCALE GENOMIC DNA]</scope>
    <source>
        <strain evidence="1 2">NRBC 100945</strain>
    </source>
</reference>
<organism evidence="1 2">
    <name type="scientific">Tolypocladium paradoxum</name>
    <dbReference type="NCBI Taxonomy" id="94208"/>
    <lineage>
        <taxon>Eukaryota</taxon>
        <taxon>Fungi</taxon>
        <taxon>Dikarya</taxon>
        <taxon>Ascomycota</taxon>
        <taxon>Pezizomycotina</taxon>
        <taxon>Sordariomycetes</taxon>
        <taxon>Hypocreomycetidae</taxon>
        <taxon>Hypocreales</taxon>
        <taxon>Ophiocordycipitaceae</taxon>
        <taxon>Tolypocladium</taxon>
    </lineage>
</organism>
<gene>
    <name evidence="1" type="ORF">TPAR_00037</name>
</gene>
<keyword evidence="2" id="KW-1185">Reference proteome</keyword>
<dbReference type="AlphaFoldDB" id="A0A2S4LBD7"/>
<accession>A0A2S4LBD7</accession>
<evidence type="ECO:0000313" key="2">
    <source>
        <dbReference type="Proteomes" id="UP000237481"/>
    </source>
</evidence>
<evidence type="ECO:0000313" key="1">
    <source>
        <dbReference type="EMBL" id="POR39760.1"/>
    </source>
</evidence>